<evidence type="ECO:0000313" key="1">
    <source>
        <dbReference type="EMBL" id="JAH25040.1"/>
    </source>
</evidence>
<reference evidence="1" key="2">
    <citation type="journal article" date="2015" name="Fish Shellfish Immunol.">
        <title>Early steps in the European eel (Anguilla anguilla)-Vibrio vulnificus interaction in the gills: Role of the RtxA13 toxin.</title>
        <authorList>
            <person name="Callol A."/>
            <person name="Pajuelo D."/>
            <person name="Ebbesson L."/>
            <person name="Teles M."/>
            <person name="MacKenzie S."/>
            <person name="Amaro C."/>
        </authorList>
    </citation>
    <scope>NUCLEOTIDE SEQUENCE</scope>
</reference>
<dbReference type="EMBL" id="GBXM01083537">
    <property type="protein sequence ID" value="JAH25040.1"/>
    <property type="molecule type" value="Transcribed_RNA"/>
</dbReference>
<organism evidence="1">
    <name type="scientific">Anguilla anguilla</name>
    <name type="common">European freshwater eel</name>
    <name type="synonym">Muraena anguilla</name>
    <dbReference type="NCBI Taxonomy" id="7936"/>
    <lineage>
        <taxon>Eukaryota</taxon>
        <taxon>Metazoa</taxon>
        <taxon>Chordata</taxon>
        <taxon>Craniata</taxon>
        <taxon>Vertebrata</taxon>
        <taxon>Euteleostomi</taxon>
        <taxon>Actinopterygii</taxon>
        <taxon>Neopterygii</taxon>
        <taxon>Teleostei</taxon>
        <taxon>Anguilliformes</taxon>
        <taxon>Anguillidae</taxon>
        <taxon>Anguilla</taxon>
    </lineage>
</organism>
<reference evidence="1" key="1">
    <citation type="submission" date="2014-11" db="EMBL/GenBank/DDBJ databases">
        <authorList>
            <person name="Amaro Gonzalez C."/>
        </authorList>
    </citation>
    <scope>NUCLEOTIDE SEQUENCE</scope>
</reference>
<proteinExistence type="predicted"/>
<dbReference type="AlphaFoldDB" id="A0A0E9R982"/>
<name>A0A0E9R982_ANGAN</name>
<sequence length="27" mass="2991">MSGAGIHLQLEMFNSVQHLHPGFQRGV</sequence>
<protein>
    <submittedName>
        <fullName evidence="1">Uncharacterized protein</fullName>
    </submittedName>
</protein>
<accession>A0A0E9R982</accession>